<dbReference type="Pfam" id="PF05685">
    <property type="entry name" value="Uma2"/>
    <property type="match status" value="1"/>
</dbReference>
<dbReference type="PANTHER" id="PTHR34107">
    <property type="entry name" value="SLL0198 PROTEIN-RELATED"/>
    <property type="match status" value="1"/>
</dbReference>
<reference evidence="2 3" key="1">
    <citation type="submission" date="2019-07" db="EMBL/GenBank/DDBJ databases">
        <authorList>
            <person name="Cremers G."/>
        </authorList>
    </citation>
    <scope>NUCLEOTIDE SEQUENCE [LARGE SCALE GENOMIC DNA]</scope>
</reference>
<keyword evidence="3" id="KW-1185">Reference proteome</keyword>
<dbReference type="AlphaFoldDB" id="A0A564ZHL4"/>
<organism evidence="2 3">
    <name type="scientific">Candidatus Methylomirabilis lanthanidiphila</name>
    <dbReference type="NCBI Taxonomy" id="2211376"/>
    <lineage>
        <taxon>Bacteria</taxon>
        <taxon>Candidatus Methylomirabilota</taxon>
        <taxon>Candidatus Methylomirabilia</taxon>
        <taxon>Candidatus Methylomirabilales</taxon>
        <taxon>Candidatus Methylomirabilaceae</taxon>
        <taxon>Candidatus Methylomirabilis</taxon>
    </lineage>
</organism>
<feature type="domain" description="Putative restriction endonuclease" evidence="1">
    <location>
        <begin position="15"/>
        <end position="179"/>
    </location>
</feature>
<evidence type="ECO:0000313" key="2">
    <source>
        <dbReference type="EMBL" id="VUZ84785.1"/>
    </source>
</evidence>
<gene>
    <name evidence="2" type="ORF">MELA_01159</name>
</gene>
<protein>
    <recommendedName>
        <fullName evidence="1">Putative restriction endonuclease domain-containing protein</fullName>
    </recommendedName>
</protein>
<sequence length="184" mass="20067">MTTKVRMTAQDLWRLGEGDVRRELVNGEVIEMTPVGGVHGKITLRVSRKLVEHVDQQGGGEVLVGDVGFVLNLPTDPERVRAPDVAFVASDRLPEGQLPQGFLHGAPDLAVEVLSPTDNPVDIQQKVRDYLDAGARLVWVIAPAARTATVYRADSSARLLRETEALEGETVLPGFLLPLAEIFR</sequence>
<dbReference type="InterPro" id="IPR008538">
    <property type="entry name" value="Uma2"/>
</dbReference>
<accession>A0A564ZHL4</accession>
<dbReference type="EMBL" id="CABIKM010000017">
    <property type="protein sequence ID" value="VUZ84785.1"/>
    <property type="molecule type" value="Genomic_DNA"/>
</dbReference>
<dbReference type="CDD" id="cd06260">
    <property type="entry name" value="DUF820-like"/>
    <property type="match status" value="1"/>
</dbReference>
<dbReference type="SUPFAM" id="SSF52980">
    <property type="entry name" value="Restriction endonuclease-like"/>
    <property type="match status" value="1"/>
</dbReference>
<evidence type="ECO:0000313" key="3">
    <source>
        <dbReference type="Proteomes" id="UP000334340"/>
    </source>
</evidence>
<dbReference type="Gene3D" id="3.90.1570.10">
    <property type="entry name" value="tt1808, chain A"/>
    <property type="match status" value="1"/>
</dbReference>
<dbReference type="InterPro" id="IPR012296">
    <property type="entry name" value="Nuclease_put_TT1808"/>
</dbReference>
<name>A0A564ZHL4_9BACT</name>
<proteinExistence type="predicted"/>
<dbReference type="InterPro" id="IPR011335">
    <property type="entry name" value="Restrct_endonuc-II-like"/>
</dbReference>
<dbReference type="Proteomes" id="UP000334340">
    <property type="component" value="Unassembled WGS sequence"/>
</dbReference>
<dbReference type="PANTHER" id="PTHR34107:SF1">
    <property type="entry name" value="SLL0198 PROTEIN"/>
    <property type="match status" value="1"/>
</dbReference>
<evidence type="ECO:0000259" key="1">
    <source>
        <dbReference type="Pfam" id="PF05685"/>
    </source>
</evidence>